<dbReference type="InterPro" id="IPR036390">
    <property type="entry name" value="WH_DNA-bd_sf"/>
</dbReference>
<sequence>MTMTQKKPTQTERVRASLADEIVRGSLGPGVPLDEASIARRFQVSRTPVREAIRQLEAIGFAEARPHRGAVVPRFTPEKLNEMFTVMAEMEALCARYAARHITPAERLALEALHETCREAAKRGDAVEYYAQNILFHDAIYHAGHNAFLAEMTLSVRNRVAPFRKLQFERTGRLPESLAEHERIVEAIVRGDEEGAAALMRDHMRLVRESVGSVAPTLGEATAGLLPEEMERVQASAVAAPR</sequence>
<accession>A0A1G6BK62</accession>
<evidence type="ECO:0000313" key="5">
    <source>
        <dbReference type="EMBL" id="SDB21016.1"/>
    </source>
</evidence>
<dbReference type="InterPro" id="IPR008920">
    <property type="entry name" value="TF_FadR/GntR_C"/>
</dbReference>
<dbReference type="PROSITE" id="PS50949">
    <property type="entry name" value="HTH_GNTR"/>
    <property type="match status" value="1"/>
</dbReference>
<keyword evidence="3" id="KW-0804">Transcription</keyword>
<dbReference type="Pfam" id="PF07729">
    <property type="entry name" value="FCD"/>
    <property type="match status" value="1"/>
</dbReference>
<evidence type="ECO:0000313" key="6">
    <source>
        <dbReference type="Proteomes" id="UP000199071"/>
    </source>
</evidence>
<feature type="domain" description="HTH gntR-type" evidence="4">
    <location>
        <begin position="8"/>
        <end position="75"/>
    </location>
</feature>
<dbReference type="Pfam" id="PF00392">
    <property type="entry name" value="GntR"/>
    <property type="match status" value="1"/>
</dbReference>
<protein>
    <submittedName>
        <fullName evidence="5">DNA-binding transcriptional regulator, GntR family</fullName>
    </submittedName>
</protein>
<dbReference type="InterPro" id="IPR000524">
    <property type="entry name" value="Tscrpt_reg_HTH_GntR"/>
</dbReference>
<dbReference type="EMBL" id="FMXQ01000003">
    <property type="protein sequence ID" value="SDB21016.1"/>
    <property type="molecule type" value="Genomic_DNA"/>
</dbReference>
<dbReference type="SUPFAM" id="SSF46785">
    <property type="entry name" value="Winged helix' DNA-binding domain"/>
    <property type="match status" value="1"/>
</dbReference>
<gene>
    <name evidence="5" type="ORF">SAMN02982931_01551</name>
</gene>
<dbReference type="PANTHER" id="PTHR43537:SF49">
    <property type="entry name" value="TRANSCRIPTIONAL REGULATORY PROTEIN"/>
    <property type="match status" value="1"/>
</dbReference>
<dbReference type="Gene3D" id="1.20.120.530">
    <property type="entry name" value="GntR ligand-binding domain-like"/>
    <property type="match status" value="1"/>
</dbReference>
<dbReference type="GO" id="GO:0003700">
    <property type="term" value="F:DNA-binding transcription factor activity"/>
    <property type="evidence" value="ECO:0007669"/>
    <property type="project" value="InterPro"/>
</dbReference>
<dbReference type="AlphaFoldDB" id="A0A1G6BK62"/>
<proteinExistence type="predicted"/>
<evidence type="ECO:0000256" key="3">
    <source>
        <dbReference type="ARBA" id="ARBA00023163"/>
    </source>
</evidence>
<reference evidence="5 6" key="1">
    <citation type="submission" date="2016-10" db="EMBL/GenBank/DDBJ databases">
        <authorList>
            <person name="de Groot N.N."/>
        </authorList>
    </citation>
    <scope>NUCLEOTIDE SEQUENCE [LARGE SCALE GENOMIC DNA]</scope>
    <source>
        <strain evidence="5 6">ATCC 35022</strain>
    </source>
</reference>
<dbReference type="SMART" id="SM00345">
    <property type="entry name" value="HTH_GNTR"/>
    <property type="match status" value="1"/>
</dbReference>
<dbReference type="PANTHER" id="PTHR43537">
    <property type="entry name" value="TRANSCRIPTIONAL REGULATOR, GNTR FAMILY"/>
    <property type="match status" value="1"/>
</dbReference>
<keyword evidence="1" id="KW-0805">Transcription regulation</keyword>
<organism evidence="5 6">
    <name type="scientific">Bauldia litoralis</name>
    <dbReference type="NCBI Taxonomy" id="665467"/>
    <lineage>
        <taxon>Bacteria</taxon>
        <taxon>Pseudomonadati</taxon>
        <taxon>Pseudomonadota</taxon>
        <taxon>Alphaproteobacteria</taxon>
        <taxon>Hyphomicrobiales</taxon>
        <taxon>Kaistiaceae</taxon>
        <taxon>Bauldia</taxon>
    </lineage>
</organism>
<dbReference type="CDD" id="cd07377">
    <property type="entry name" value="WHTH_GntR"/>
    <property type="match status" value="1"/>
</dbReference>
<evidence type="ECO:0000256" key="2">
    <source>
        <dbReference type="ARBA" id="ARBA00023125"/>
    </source>
</evidence>
<evidence type="ECO:0000256" key="1">
    <source>
        <dbReference type="ARBA" id="ARBA00023015"/>
    </source>
</evidence>
<dbReference type="InterPro" id="IPR011711">
    <property type="entry name" value="GntR_C"/>
</dbReference>
<evidence type="ECO:0000259" key="4">
    <source>
        <dbReference type="PROSITE" id="PS50949"/>
    </source>
</evidence>
<keyword evidence="2 5" id="KW-0238">DNA-binding</keyword>
<dbReference type="OrthoDB" id="9789310at2"/>
<dbReference type="InterPro" id="IPR036388">
    <property type="entry name" value="WH-like_DNA-bd_sf"/>
</dbReference>
<dbReference type="SUPFAM" id="SSF48008">
    <property type="entry name" value="GntR ligand-binding domain-like"/>
    <property type="match status" value="1"/>
</dbReference>
<dbReference type="Proteomes" id="UP000199071">
    <property type="component" value="Unassembled WGS sequence"/>
</dbReference>
<dbReference type="STRING" id="665467.SAMN02982931_01551"/>
<dbReference type="GO" id="GO:0003677">
    <property type="term" value="F:DNA binding"/>
    <property type="evidence" value="ECO:0007669"/>
    <property type="project" value="UniProtKB-KW"/>
</dbReference>
<dbReference type="SMART" id="SM00895">
    <property type="entry name" value="FCD"/>
    <property type="match status" value="1"/>
</dbReference>
<dbReference type="Gene3D" id="1.10.10.10">
    <property type="entry name" value="Winged helix-like DNA-binding domain superfamily/Winged helix DNA-binding domain"/>
    <property type="match status" value="1"/>
</dbReference>
<keyword evidence="6" id="KW-1185">Reference proteome</keyword>
<name>A0A1G6BK62_9HYPH</name>